<accession>A0A1J5R9D7</accession>
<comment type="caution">
    <text evidence="2">The sequence shown here is derived from an EMBL/GenBank/DDBJ whole genome shotgun (WGS) entry which is preliminary data.</text>
</comment>
<dbReference type="GO" id="GO:0003677">
    <property type="term" value="F:DNA binding"/>
    <property type="evidence" value="ECO:0007669"/>
    <property type="project" value="InterPro"/>
</dbReference>
<proteinExistence type="predicted"/>
<evidence type="ECO:0000313" key="2">
    <source>
        <dbReference type="EMBL" id="OIQ88655.1"/>
    </source>
</evidence>
<dbReference type="Gene3D" id="3.30.70.1290">
    <property type="entry name" value="Transposase IS200-like"/>
    <property type="match status" value="1"/>
</dbReference>
<feature type="region of interest" description="Disordered" evidence="1">
    <location>
        <begin position="72"/>
        <end position="102"/>
    </location>
</feature>
<dbReference type="AlphaFoldDB" id="A0A1J5R9D7"/>
<organism evidence="2">
    <name type="scientific">mine drainage metagenome</name>
    <dbReference type="NCBI Taxonomy" id="410659"/>
    <lineage>
        <taxon>unclassified sequences</taxon>
        <taxon>metagenomes</taxon>
        <taxon>ecological metagenomes</taxon>
    </lineage>
</organism>
<dbReference type="PANTHER" id="PTHR34322:SF2">
    <property type="entry name" value="TRANSPOSASE IS200-LIKE DOMAIN-CONTAINING PROTEIN"/>
    <property type="match status" value="1"/>
</dbReference>
<name>A0A1J5R9D7_9ZZZZ</name>
<sequence>MLLSAAAAAQPLALEAQRWRFLAWLVEGLGAFPVRLHAYCVLPEAVWLLLTPERPAALSGLMQMLARRTSRALGEPVKPRGDAAKQADRPDAQQQGSPARSPVWAGRFRSAVLQPQAWLLPAMVWVDTAAQREGLADADQPWSWSSHAAHCGLGGALGSAPALHGPQPYWMLGNTPFEREAAYSRLLQAGVDADRAGALQRALRSGTGLGDAAFLAELELRSGRSVRPARRGRPRKG</sequence>
<evidence type="ECO:0008006" key="3">
    <source>
        <dbReference type="Google" id="ProtNLM"/>
    </source>
</evidence>
<feature type="compositionally biased region" description="Basic and acidic residues" evidence="1">
    <location>
        <begin position="77"/>
        <end position="91"/>
    </location>
</feature>
<dbReference type="GO" id="GO:0006313">
    <property type="term" value="P:DNA transposition"/>
    <property type="evidence" value="ECO:0007669"/>
    <property type="project" value="InterPro"/>
</dbReference>
<reference evidence="2" key="1">
    <citation type="submission" date="2016-10" db="EMBL/GenBank/DDBJ databases">
        <title>Sequence of Gallionella enrichment culture.</title>
        <authorList>
            <person name="Poehlein A."/>
            <person name="Muehling M."/>
            <person name="Daniel R."/>
        </authorList>
    </citation>
    <scope>NUCLEOTIDE SEQUENCE</scope>
</reference>
<dbReference type="GO" id="GO:0004803">
    <property type="term" value="F:transposase activity"/>
    <property type="evidence" value="ECO:0007669"/>
    <property type="project" value="InterPro"/>
</dbReference>
<dbReference type="EMBL" id="MLJW01000364">
    <property type="protein sequence ID" value="OIQ88655.1"/>
    <property type="molecule type" value="Genomic_DNA"/>
</dbReference>
<evidence type="ECO:0000256" key="1">
    <source>
        <dbReference type="SAM" id="MobiDB-lite"/>
    </source>
</evidence>
<protein>
    <recommendedName>
        <fullName evidence="3">Transposase IS200-like domain-containing protein</fullName>
    </recommendedName>
</protein>
<dbReference type="InterPro" id="IPR036515">
    <property type="entry name" value="Transposase_17_sf"/>
</dbReference>
<dbReference type="SUPFAM" id="SSF143422">
    <property type="entry name" value="Transposase IS200-like"/>
    <property type="match status" value="1"/>
</dbReference>
<dbReference type="PANTHER" id="PTHR34322">
    <property type="entry name" value="TRANSPOSASE, Y1_TNP DOMAIN-CONTAINING"/>
    <property type="match status" value="1"/>
</dbReference>
<gene>
    <name evidence="2" type="ORF">GALL_294780</name>
</gene>